<dbReference type="STRING" id="30732.ENSOMEP00000010759"/>
<dbReference type="GeneTree" id="ENSGT01150000286978"/>
<dbReference type="PROSITE" id="PS50853">
    <property type="entry name" value="FN3"/>
    <property type="match status" value="9"/>
</dbReference>
<feature type="domain" description="Fibronectin type-III" evidence="5">
    <location>
        <begin position="767"/>
        <end position="861"/>
    </location>
</feature>
<keyword evidence="2" id="KW-0393">Immunoglobulin domain</keyword>
<accession>A0A3B3BZG3</accession>
<dbReference type="SMART" id="SM00408">
    <property type="entry name" value="IGc2"/>
    <property type="match status" value="4"/>
</dbReference>
<dbReference type="Pfam" id="PF00041">
    <property type="entry name" value="fn3"/>
    <property type="match status" value="9"/>
</dbReference>
<dbReference type="Proteomes" id="UP000261560">
    <property type="component" value="Unplaced"/>
</dbReference>
<evidence type="ECO:0000313" key="6">
    <source>
        <dbReference type="Ensembl" id="ENSOMEP00000010759.1"/>
    </source>
</evidence>
<dbReference type="InterPro" id="IPR003599">
    <property type="entry name" value="Ig_sub"/>
</dbReference>
<dbReference type="CDD" id="cd00063">
    <property type="entry name" value="FN3"/>
    <property type="match status" value="9"/>
</dbReference>
<feature type="domain" description="Fibronectin type-III" evidence="5">
    <location>
        <begin position="867"/>
        <end position="962"/>
    </location>
</feature>
<proteinExistence type="predicted"/>
<dbReference type="CDD" id="cd05748">
    <property type="entry name" value="Ig_Titin_like"/>
    <property type="match status" value="3"/>
</dbReference>
<dbReference type="PaxDb" id="30732-ENSOMEP00000010759"/>
<dbReference type="FunFam" id="2.60.40.10:FF:000034">
    <property type="entry name" value="Titin isoform A"/>
    <property type="match status" value="2"/>
</dbReference>
<reference evidence="6" key="1">
    <citation type="submission" date="2025-08" db="UniProtKB">
        <authorList>
            <consortium name="Ensembl"/>
        </authorList>
    </citation>
    <scope>IDENTIFICATION</scope>
</reference>
<feature type="compositionally biased region" description="Polar residues" evidence="3">
    <location>
        <begin position="1351"/>
        <end position="1367"/>
    </location>
</feature>
<dbReference type="InterPro" id="IPR003961">
    <property type="entry name" value="FN3_dom"/>
</dbReference>
<evidence type="ECO:0000256" key="3">
    <source>
        <dbReference type="SAM" id="MobiDB-lite"/>
    </source>
</evidence>
<dbReference type="SUPFAM" id="SSF49265">
    <property type="entry name" value="Fibronectin type III"/>
    <property type="match status" value="5"/>
</dbReference>
<dbReference type="FunFam" id="2.60.40.10:FF:000002">
    <property type="entry name" value="Titin a"/>
    <property type="match status" value="2"/>
</dbReference>
<dbReference type="PRINTS" id="PR00014">
    <property type="entry name" value="FNTYPEIII"/>
</dbReference>
<protein>
    <recommendedName>
        <fullName evidence="8">Titin</fullName>
    </recommendedName>
</protein>
<feature type="domain" description="Fibronectin type-III" evidence="5">
    <location>
        <begin position="1164"/>
        <end position="1250"/>
    </location>
</feature>
<evidence type="ECO:0000259" key="4">
    <source>
        <dbReference type="PROSITE" id="PS50835"/>
    </source>
</evidence>
<dbReference type="FunFam" id="2.60.40.10:FF:000056">
    <property type="entry name" value="twitchin isoform X4"/>
    <property type="match status" value="1"/>
</dbReference>
<evidence type="ECO:0000259" key="5">
    <source>
        <dbReference type="PROSITE" id="PS50853"/>
    </source>
</evidence>
<dbReference type="GO" id="GO:0008307">
    <property type="term" value="F:structural constituent of muscle"/>
    <property type="evidence" value="ECO:0007669"/>
    <property type="project" value="TreeGrafter"/>
</dbReference>
<dbReference type="InterPro" id="IPR013783">
    <property type="entry name" value="Ig-like_fold"/>
</dbReference>
<dbReference type="SUPFAM" id="SSF48726">
    <property type="entry name" value="Immunoglobulin"/>
    <property type="match status" value="5"/>
</dbReference>
<sequence>MAGEIFKLEASVTGRPIPSLVWTKEGKELEDTGKLEIKTSDFHTTLINKDSLRRDGGAFTLTASNPGGFAKFTFNVKVLDRPGPPDSLTVTDITAEKCVLNWLHPAHDGGAKIEYFIIQRRETSRLAWTNVATDLQANRFKVTKLLKGNEYIFRVMAVNKYGVGEPVESVPVICTNPYVPSDPPSQPEVTTITKDSMVVCWERPEHDGGSRINTYIIERRDKTGLRWVKCNKRTVTDLRYKVSGLTLGHEYEFRIFAENNAGLSQPSPSSPFYKAVDTIFQPGPPGNPRVLDSTKSSITLAWNKPVYDGGSEITGYIVETCLPEEDEWTIQTPRKGWTATSFTITNLKENQDYKINICATNCEGVGEPAAVPGTPKAEDRLLPPEIELGAELRKVVCIRACSTLRLFVPIKGRPAPEVKWSREHGGSLDRANIEITPSFTTLQIDNVDRFDGGKYMLTIENPSGSKTAFVNVRVLDTPGAPQNLIIKEVTKDSVSLVWDAPLIDGGSRVRNYIVEKRESTRKAYSTVCASCHKSSWKIGELEEGKLYSFRILAENEFGIGLPVETLEPIKVSEKPLPPGKVSLLEITSTTVTLTWEKPDHDGGSRITGYIVEMQGKGSDKWTQVMVVKSNEAHVTGLTQGEEYNFRISATNEKGVSDPRPLSVPVVAKDLTISPTFKLLFSTFSVLAGDDLKIDIPYAPVPTIHWLKDGHEITEAARIEIHNTNFTACLICKEAIRVDGGQYTILVKNVGGEKSVNINVKVLDRPGPPEGPISIYGVTNEKCSISWKPPLQDGGSDVSHYIVERRETSRLVWTVVESKVQTLNLKITKLLPGNEYIFRVIPVNKYGVGEPLESDPMIARNPFVAPSPPTEVEVSTITKDSMVVTWERPSNDGGNPIQGYVVEKRDKDGVRWTRCNKRNVSELRFRVTGLLENHSYEFRVSAENAAGVGTPSKATIYYKALDPIFKPGPPNNPKVLDTSRSTVTLTWGKPIYDGGCEIQAYIVEACNGASDEWFMCTPPTGITETTFTAKKLLEKHEYQFRVCAINKVGVGEHADVPGKILLEEKLEPPDLELDADMRKMINIRAACTLRLFVPVRGRPAPEIKWGKAEGEIKETAQIDNTGNYASLVIENVDRFDSGKYTLTAENASGVKSVFISVRVLDSPSPPTNFMVKEITKNSVTLTWEPPLLDGGSKIKHYIVEKRESTRKVYSPITTLASLLQGEEYQFRVVAVNDKGKSDPRQLAHSVVAKDLTIEPSVRPKASTYSVQVGYDLKIEVPIAGHPKPTITWTKDGTALKQTTRVNVTDSAHHTTLTIKDATREDGGMYSINVANSLGSKDATVEVITLDKPGRMPSTSSESELRTMQDSVM</sequence>
<dbReference type="FunFam" id="2.60.40.10:FF:000012">
    <property type="entry name" value="titin isoform X1"/>
    <property type="match status" value="1"/>
</dbReference>
<dbReference type="PANTHER" id="PTHR14340">
    <property type="entry name" value="MICROFIBRIL-ASSOCIATED GLYCOPROTEIN 3"/>
    <property type="match status" value="1"/>
</dbReference>
<dbReference type="InterPro" id="IPR007110">
    <property type="entry name" value="Ig-like_dom"/>
</dbReference>
<dbReference type="GO" id="GO:0045214">
    <property type="term" value="P:sarcomere organization"/>
    <property type="evidence" value="ECO:0007669"/>
    <property type="project" value="TreeGrafter"/>
</dbReference>
<keyword evidence="1" id="KW-0677">Repeat</keyword>
<dbReference type="InterPro" id="IPR036179">
    <property type="entry name" value="Ig-like_dom_sf"/>
</dbReference>
<dbReference type="FunFam" id="2.60.40.10:FF:000003">
    <property type="entry name" value="Titin isoform E"/>
    <property type="match status" value="2"/>
</dbReference>
<feature type="domain" description="Fibronectin type-III" evidence="5">
    <location>
        <begin position="480"/>
        <end position="574"/>
    </location>
</feature>
<feature type="domain" description="Fibronectin type-III" evidence="5">
    <location>
        <begin position="84"/>
        <end position="178"/>
    </location>
</feature>
<organism evidence="6 7">
    <name type="scientific">Oryzias melastigma</name>
    <name type="common">Marine medaka</name>
    <dbReference type="NCBI Taxonomy" id="30732"/>
    <lineage>
        <taxon>Eukaryota</taxon>
        <taxon>Metazoa</taxon>
        <taxon>Chordata</taxon>
        <taxon>Craniata</taxon>
        <taxon>Vertebrata</taxon>
        <taxon>Euteleostomi</taxon>
        <taxon>Actinopterygii</taxon>
        <taxon>Neopterygii</taxon>
        <taxon>Teleostei</taxon>
        <taxon>Neoteleostei</taxon>
        <taxon>Acanthomorphata</taxon>
        <taxon>Ovalentaria</taxon>
        <taxon>Atherinomorphae</taxon>
        <taxon>Beloniformes</taxon>
        <taxon>Adrianichthyidae</taxon>
        <taxon>Oryziinae</taxon>
        <taxon>Oryzias</taxon>
    </lineage>
</organism>
<dbReference type="FunFam" id="2.60.40.10:FF:000112">
    <property type="entry name" value="Titin a"/>
    <property type="match status" value="1"/>
</dbReference>
<dbReference type="Ensembl" id="ENSOMET00000032043.1">
    <property type="protein sequence ID" value="ENSOMEP00000010759.1"/>
    <property type="gene ID" value="ENSOMEG00000012132.1"/>
</dbReference>
<dbReference type="FunFam" id="2.60.40.10:FF:000073">
    <property type="entry name" value="titin isoform X1"/>
    <property type="match status" value="1"/>
</dbReference>
<reference evidence="6" key="2">
    <citation type="submission" date="2025-09" db="UniProtKB">
        <authorList>
            <consortium name="Ensembl"/>
        </authorList>
    </citation>
    <scope>IDENTIFICATION</scope>
</reference>
<feature type="domain" description="Fibronectin type-III" evidence="5">
    <location>
        <begin position="577"/>
        <end position="670"/>
    </location>
</feature>
<dbReference type="InterPro" id="IPR036116">
    <property type="entry name" value="FN3_sf"/>
</dbReference>
<feature type="domain" description="Fibronectin type-III" evidence="5">
    <location>
        <begin position="284"/>
        <end position="380"/>
    </location>
</feature>
<feature type="domain" description="Fibronectin type-III" evidence="5">
    <location>
        <begin position="183"/>
        <end position="278"/>
    </location>
</feature>
<dbReference type="PANTHER" id="PTHR14340:SF13">
    <property type="entry name" value="TITIN"/>
    <property type="match status" value="1"/>
</dbReference>
<dbReference type="GO" id="GO:0048738">
    <property type="term" value="P:cardiac muscle tissue development"/>
    <property type="evidence" value="ECO:0007669"/>
    <property type="project" value="TreeGrafter"/>
</dbReference>
<feature type="domain" description="Ig-like" evidence="4">
    <location>
        <begin position="375"/>
        <end position="473"/>
    </location>
</feature>
<dbReference type="PROSITE" id="PS50835">
    <property type="entry name" value="IG_LIKE"/>
    <property type="match status" value="3"/>
</dbReference>
<dbReference type="SMART" id="SM00060">
    <property type="entry name" value="FN3"/>
    <property type="match status" value="9"/>
</dbReference>
<dbReference type="FunFam" id="2.60.40.10:FF:000031">
    <property type="entry name" value="Myosin-binding protein C, slow type"/>
    <property type="match status" value="3"/>
</dbReference>
<dbReference type="InterPro" id="IPR013098">
    <property type="entry name" value="Ig_I-set"/>
</dbReference>
<feature type="domain" description="Ig-like" evidence="4">
    <location>
        <begin position="1254"/>
        <end position="1340"/>
    </location>
</feature>
<feature type="region of interest" description="Disordered" evidence="3">
    <location>
        <begin position="1346"/>
        <end position="1367"/>
    </location>
</feature>
<dbReference type="FunFam" id="2.60.40.10:FF:000547">
    <property type="entry name" value="Titin a"/>
    <property type="match status" value="1"/>
</dbReference>
<dbReference type="GO" id="GO:0031430">
    <property type="term" value="C:M band"/>
    <property type="evidence" value="ECO:0007669"/>
    <property type="project" value="TreeGrafter"/>
</dbReference>
<dbReference type="InterPro" id="IPR003598">
    <property type="entry name" value="Ig_sub2"/>
</dbReference>
<dbReference type="SMART" id="SM00409">
    <property type="entry name" value="IG"/>
    <property type="match status" value="4"/>
</dbReference>
<evidence type="ECO:0000256" key="2">
    <source>
        <dbReference type="ARBA" id="ARBA00023319"/>
    </source>
</evidence>
<feature type="domain" description="Fibronectin type-III" evidence="5">
    <location>
        <begin position="968"/>
        <end position="1064"/>
    </location>
</feature>
<dbReference type="Gene3D" id="2.60.40.10">
    <property type="entry name" value="Immunoglobulins"/>
    <property type="match status" value="16"/>
</dbReference>
<feature type="domain" description="Ig-like" evidence="4">
    <location>
        <begin position="1068"/>
        <end position="1155"/>
    </location>
</feature>
<name>A0A3B3BZG3_ORYME</name>
<keyword evidence="7" id="KW-1185">Reference proteome</keyword>
<evidence type="ECO:0000313" key="7">
    <source>
        <dbReference type="Proteomes" id="UP000261560"/>
    </source>
</evidence>
<dbReference type="Pfam" id="PF07679">
    <property type="entry name" value="I-set"/>
    <property type="match status" value="5"/>
</dbReference>
<evidence type="ECO:0008006" key="8">
    <source>
        <dbReference type="Google" id="ProtNLM"/>
    </source>
</evidence>
<evidence type="ECO:0000256" key="1">
    <source>
        <dbReference type="ARBA" id="ARBA00022737"/>
    </source>
</evidence>